<dbReference type="AlphaFoldDB" id="A0AAV1T9A1"/>
<feature type="compositionally biased region" description="Basic and acidic residues" evidence="1">
    <location>
        <begin position="12"/>
        <end position="28"/>
    </location>
</feature>
<dbReference type="EMBL" id="CAKLBY020000028">
    <property type="protein sequence ID" value="CAK7904065.1"/>
    <property type="molecule type" value="Genomic_DNA"/>
</dbReference>
<dbReference type="Proteomes" id="UP001162060">
    <property type="component" value="Unassembled WGS sequence"/>
</dbReference>
<evidence type="ECO:0000313" key="3">
    <source>
        <dbReference type="Proteomes" id="UP001162060"/>
    </source>
</evidence>
<evidence type="ECO:0000256" key="1">
    <source>
        <dbReference type="SAM" id="MobiDB-lite"/>
    </source>
</evidence>
<reference evidence="2" key="1">
    <citation type="submission" date="2024-01" db="EMBL/GenBank/DDBJ databases">
        <authorList>
            <person name="Webb A."/>
        </authorList>
    </citation>
    <scope>NUCLEOTIDE SEQUENCE</scope>
    <source>
        <strain evidence="2">Pm1</strain>
    </source>
</reference>
<protein>
    <submittedName>
        <fullName evidence="2">Uncharacterized protein</fullName>
    </submittedName>
</protein>
<organism evidence="2 3">
    <name type="scientific">Peronospora matthiolae</name>
    <dbReference type="NCBI Taxonomy" id="2874970"/>
    <lineage>
        <taxon>Eukaryota</taxon>
        <taxon>Sar</taxon>
        <taxon>Stramenopiles</taxon>
        <taxon>Oomycota</taxon>
        <taxon>Peronosporomycetes</taxon>
        <taxon>Peronosporales</taxon>
        <taxon>Peronosporaceae</taxon>
        <taxon>Peronospora</taxon>
    </lineage>
</organism>
<feature type="compositionally biased region" description="Acidic residues" evidence="1">
    <location>
        <begin position="399"/>
        <end position="409"/>
    </location>
</feature>
<feature type="region of interest" description="Disordered" evidence="1">
    <location>
        <begin position="1"/>
        <end position="138"/>
    </location>
</feature>
<feature type="compositionally biased region" description="Basic and acidic residues" evidence="1">
    <location>
        <begin position="56"/>
        <end position="73"/>
    </location>
</feature>
<gene>
    <name evidence="2" type="ORF">PM001_LOCUS2834</name>
</gene>
<feature type="region of interest" description="Disordered" evidence="1">
    <location>
        <begin position="386"/>
        <end position="415"/>
    </location>
</feature>
<comment type="caution">
    <text evidence="2">The sequence shown here is derived from an EMBL/GenBank/DDBJ whole genome shotgun (WGS) entry which is preliminary data.</text>
</comment>
<sequence>MVRVPGSSGDSGFHRESLSEDEKVKIEPGMEAYEEEGSPQTRDDKRSPDRQSFGRGSDDKKIKEKDRAIDLKEKPRHPPGVPSGTTADRDARHNPLGENPSAKTEQKLNKTTQAKSKKKIVKTDRVKKEKTRSDRTDREMKSIIRPIKLIDDDMKMEGWKLDQLAQGYHWRALKNLLSSDPVLQILKPKLIGEIQGPISPPKVTTNPLDGINAIIQLLHDAGYVAGVFDANKLLECDQDQVIHTCRSLYNKLAPLTGKCEFDDQAAAAIADTPRGYHTGSSQYASAESEMESDDLIGIQRMYLGPSGAAHLRDQVDAIKCEPRSAIACAKEEMTSAMQGHLQTYLKEAMERFHQDQREQAYQAIYPSQRIKPARVQEVYIPDVEMESVRSHRSRSNNFDFDDADPDDSGQEERRRAMVATTETFQNGDSIPQRIRVSAMT</sequence>
<feature type="compositionally biased region" description="Basic and acidic residues" evidence="1">
    <location>
        <begin position="121"/>
        <end position="138"/>
    </location>
</feature>
<accession>A0AAV1T9A1</accession>
<evidence type="ECO:0000313" key="2">
    <source>
        <dbReference type="EMBL" id="CAK7904065.1"/>
    </source>
</evidence>
<proteinExistence type="predicted"/>
<name>A0AAV1T9A1_9STRA</name>